<evidence type="ECO:0000256" key="3">
    <source>
        <dbReference type="ARBA" id="ARBA00012356"/>
    </source>
</evidence>
<evidence type="ECO:0000256" key="9">
    <source>
        <dbReference type="ARBA" id="ARBA00023160"/>
    </source>
</evidence>
<evidence type="ECO:0000256" key="7">
    <source>
        <dbReference type="ARBA" id="ARBA00022832"/>
    </source>
</evidence>
<keyword evidence="16" id="KW-1185">Reference proteome</keyword>
<keyword evidence="10 11" id="KW-0012">Acyltransferase</keyword>
<evidence type="ECO:0000313" key="16">
    <source>
        <dbReference type="Proteomes" id="UP000316921"/>
    </source>
</evidence>
<dbReference type="PIRSF" id="PIRSF000447">
    <property type="entry name" value="KAS_II"/>
    <property type="match status" value="1"/>
</dbReference>
<dbReference type="Gene3D" id="3.40.47.10">
    <property type="match status" value="1"/>
</dbReference>
<keyword evidence="6 11" id="KW-0808">Transferase</keyword>
<evidence type="ECO:0000256" key="8">
    <source>
        <dbReference type="ARBA" id="ARBA00023098"/>
    </source>
</evidence>
<evidence type="ECO:0000256" key="1">
    <source>
        <dbReference type="ARBA" id="ARBA00005194"/>
    </source>
</evidence>
<dbReference type="AlphaFoldDB" id="A0A518BKR0"/>
<sequence length="414" mass="43838">MRRVVITGLGTVNALGPDVETSWRRMVAGENGIREIDFFDTTDIPVRFSGHVDYDTSVDFVGPDTRKLDPFTMYALRASREAVRDAGLDFASVDPAIRERYGCIIGTGIGGITGIEEQHLQLLERGPRRVSPHFIPKIMANAVSGQVAIEHGLMGTCFTTSSACASSGHSIGMALMSIRAGESDLVLTGGAESATTPLSVSGFNSARALSTRNDDPASASRPFDKERDGFVMGDGAGILVFEELEHARARGARIYAEVKGYGSTDDAFHITAPKEDGSGPARAIRLAMKSGGVDPETVDYVNAHGTSTALNDAMETNAIKAAFGDRARKLAISSTKSMIGHLLGASSAVELVATTLSIHHGVVHPTRNYTTPDPVCDLDYVPGSARELKVRNALSNSLGFGGHNVSICIGQLDS</sequence>
<dbReference type="EMBL" id="CP036287">
    <property type="protein sequence ID" value="QDU67533.1"/>
    <property type="molecule type" value="Genomic_DNA"/>
</dbReference>
<protein>
    <recommendedName>
        <fullName evidence="4 11">3-oxoacyl-[acyl-carrier-protein] synthase 2</fullName>
        <ecNumber evidence="3 11">2.3.1.179</ecNumber>
    </recommendedName>
</protein>
<comment type="similarity">
    <text evidence="2 11 13">Belongs to the thiolase-like superfamily. Beta-ketoacyl-ACP synthases family.</text>
</comment>
<dbReference type="InterPro" id="IPR000794">
    <property type="entry name" value="Beta-ketoacyl_synthase"/>
</dbReference>
<evidence type="ECO:0000256" key="13">
    <source>
        <dbReference type="RuleBase" id="RU003694"/>
    </source>
</evidence>
<dbReference type="PANTHER" id="PTHR11712:SF336">
    <property type="entry name" value="3-OXOACYL-[ACYL-CARRIER-PROTEIN] SYNTHASE, MITOCHONDRIAL"/>
    <property type="match status" value="1"/>
</dbReference>
<dbReference type="PANTHER" id="PTHR11712">
    <property type="entry name" value="POLYKETIDE SYNTHASE-RELATED"/>
    <property type="match status" value="1"/>
</dbReference>
<dbReference type="EC" id="2.3.1.179" evidence="3 11"/>
<dbReference type="RefSeq" id="WP_145065791.1">
    <property type="nucleotide sequence ID" value="NZ_CP036287.1"/>
</dbReference>
<evidence type="ECO:0000313" key="15">
    <source>
        <dbReference type="EMBL" id="QDU67533.1"/>
    </source>
</evidence>
<dbReference type="InterPro" id="IPR017568">
    <property type="entry name" value="3-oxoacyl-ACP_synth-2"/>
</dbReference>
<dbReference type="KEGG" id="pbap:Pla133_26200"/>
<evidence type="ECO:0000256" key="2">
    <source>
        <dbReference type="ARBA" id="ARBA00008467"/>
    </source>
</evidence>
<keyword evidence="9 11" id="KW-0275">Fatty acid biosynthesis</keyword>
<evidence type="ECO:0000256" key="11">
    <source>
        <dbReference type="PIRNR" id="PIRNR000447"/>
    </source>
</evidence>
<comment type="catalytic activity">
    <reaction evidence="11">
        <text>a fatty acyl-[ACP] + malonyl-[ACP] + H(+) = a 3-oxoacyl-[ACP] + holo-[ACP] + CO2</text>
        <dbReference type="Rhea" id="RHEA:22836"/>
        <dbReference type="Rhea" id="RHEA-COMP:9623"/>
        <dbReference type="Rhea" id="RHEA-COMP:9685"/>
        <dbReference type="Rhea" id="RHEA-COMP:9916"/>
        <dbReference type="Rhea" id="RHEA-COMP:14125"/>
        <dbReference type="ChEBI" id="CHEBI:15378"/>
        <dbReference type="ChEBI" id="CHEBI:16526"/>
        <dbReference type="ChEBI" id="CHEBI:64479"/>
        <dbReference type="ChEBI" id="CHEBI:78449"/>
        <dbReference type="ChEBI" id="CHEBI:78776"/>
        <dbReference type="ChEBI" id="CHEBI:138651"/>
    </reaction>
</comment>
<dbReference type="NCBIfam" id="NF005589">
    <property type="entry name" value="PRK07314.1"/>
    <property type="match status" value="1"/>
</dbReference>
<keyword evidence="8" id="KW-0443">Lipid metabolism</keyword>
<evidence type="ECO:0000259" key="14">
    <source>
        <dbReference type="PROSITE" id="PS52004"/>
    </source>
</evidence>
<dbReference type="InterPro" id="IPR016039">
    <property type="entry name" value="Thiolase-like"/>
</dbReference>
<dbReference type="PROSITE" id="PS52004">
    <property type="entry name" value="KS3_2"/>
    <property type="match status" value="1"/>
</dbReference>
<dbReference type="FunFam" id="3.40.47.10:FF:000018">
    <property type="entry name" value="3-oxoacyl-[acyl-carrier-protein] synthase 2"/>
    <property type="match status" value="1"/>
</dbReference>
<dbReference type="CDD" id="cd00834">
    <property type="entry name" value="KAS_I_II"/>
    <property type="match status" value="1"/>
</dbReference>
<organism evidence="15 16">
    <name type="scientific">Engelhardtia mirabilis</name>
    <dbReference type="NCBI Taxonomy" id="2528011"/>
    <lineage>
        <taxon>Bacteria</taxon>
        <taxon>Pseudomonadati</taxon>
        <taxon>Planctomycetota</taxon>
        <taxon>Planctomycetia</taxon>
        <taxon>Planctomycetia incertae sedis</taxon>
        <taxon>Engelhardtia</taxon>
    </lineage>
</organism>
<comment type="function">
    <text evidence="11">Involved in the type II fatty acid elongation cycle. Catalyzes the elongation of a wide range of acyl-ACP by the addition of two carbons from malonyl-ACP to an acyl acceptor. Can efficiently catalyze the conversion of palmitoleoyl-ACP (cis-hexadec-9-enoyl-ACP) to cis-vaccenoyl-ACP (cis-octadec-11-enoyl-ACP), an essential step in the thermal regulation of fatty acid composition.</text>
</comment>
<gene>
    <name evidence="15" type="primary">fabF_2</name>
    <name evidence="15" type="ORF">Pla133_26200</name>
</gene>
<dbReference type="InterPro" id="IPR018201">
    <property type="entry name" value="Ketoacyl_synth_AS"/>
</dbReference>
<dbReference type="InterPro" id="IPR020841">
    <property type="entry name" value="PKS_Beta-ketoAc_synthase_dom"/>
</dbReference>
<dbReference type="SMART" id="SM00825">
    <property type="entry name" value="PKS_KS"/>
    <property type="match status" value="1"/>
</dbReference>
<accession>A0A518BKR0</accession>
<dbReference type="GO" id="GO:0004315">
    <property type="term" value="F:3-oxoacyl-[acyl-carrier-protein] synthase activity"/>
    <property type="evidence" value="ECO:0007669"/>
    <property type="project" value="UniProtKB-UniRule"/>
</dbReference>
<dbReference type="Proteomes" id="UP000316921">
    <property type="component" value="Chromosome"/>
</dbReference>
<name>A0A518BKR0_9BACT</name>
<feature type="domain" description="Ketosynthase family 3 (KS3)" evidence="14">
    <location>
        <begin position="1"/>
        <end position="411"/>
    </location>
</feature>
<dbReference type="InterPro" id="IPR014030">
    <property type="entry name" value="Ketoacyl_synth_N"/>
</dbReference>
<reference evidence="15 16" key="1">
    <citation type="submission" date="2019-02" db="EMBL/GenBank/DDBJ databases">
        <title>Deep-cultivation of Planctomycetes and their phenomic and genomic characterization uncovers novel biology.</title>
        <authorList>
            <person name="Wiegand S."/>
            <person name="Jogler M."/>
            <person name="Boedeker C."/>
            <person name="Pinto D."/>
            <person name="Vollmers J."/>
            <person name="Rivas-Marin E."/>
            <person name="Kohn T."/>
            <person name="Peeters S.H."/>
            <person name="Heuer A."/>
            <person name="Rast P."/>
            <person name="Oberbeckmann S."/>
            <person name="Bunk B."/>
            <person name="Jeske O."/>
            <person name="Meyerdierks A."/>
            <person name="Storesund J.E."/>
            <person name="Kallscheuer N."/>
            <person name="Luecker S."/>
            <person name="Lage O.M."/>
            <person name="Pohl T."/>
            <person name="Merkel B.J."/>
            <person name="Hornburger P."/>
            <person name="Mueller R.-W."/>
            <person name="Bruemmer F."/>
            <person name="Labrenz M."/>
            <person name="Spormann A.M."/>
            <person name="Op den Camp H."/>
            <person name="Overmann J."/>
            <person name="Amann R."/>
            <person name="Jetten M.S.M."/>
            <person name="Mascher T."/>
            <person name="Medema M.H."/>
            <person name="Devos D.P."/>
            <person name="Kaster A.-K."/>
            <person name="Ovreas L."/>
            <person name="Rohde M."/>
            <person name="Galperin M.Y."/>
            <person name="Jogler C."/>
        </authorList>
    </citation>
    <scope>NUCLEOTIDE SEQUENCE [LARGE SCALE GENOMIC DNA]</scope>
    <source>
        <strain evidence="15 16">Pla133</strain>
    </source>
</reference>
<dbReference type="SUPFAM" id="SSF53901">
    <property type="entry name" value="Thiolase-like"/>
    <property type="match status" value="2"/>
</dbReference>
<dbReference type="FunFam" id="3.40.47.10:FF:000029">
    <property type="entry name" value="3-oxoacyl-[acyl-carrier-protein] synthase 1"/>
    <property type="match status" value="1"/>
</dbReference>
<evidence type="ECO:0000256" key="6">
    <source>
        <dbReference type="ARBA" id="ARBA00022679"/>
    </source>
</evidence>
<dbReference type="GO" id="GO:0030497">
    <property type="term" value="P:fatty acid elongation"/>
    <property type="evidence" value="ECO:0007669"/>
    <property type="project" value="UniProtKB-ARBA"/>
</dbReference>
<keyword evidence="7" id="KW-0276">Fatty acid metabolism</keyword>
<dbReference type="UniPathway" id="UPA00094"/>
<proteinExistence type="inferred from homology"/>
<evidence type="ECO:0000256" key="12">
    <source>
        <dbReference type="PIRSR" id="PIRSR000447-1"/>
    </source>
</evidence>
<evidence type="ECO:0000256" key="4">
    <source>
        <dbReference type="ARBA" id="ARBA00014657"/>
    </source>
</evidence>
<feature type="active site" description="For beta-ketoacyl synthase activity" evidence="12">
    <location>
        <position position="164"/>
    </location>
</feature>
<dbReference type="InterPro" id="IPR014031">
    <property type="entry name" value="Ketoacyl_synth_C"/>
</dbReference>
<dbReference type="Pfam" id="PF00109">
    <property type="entry name" value="ketoacyl-synt"/>
    <property type="match status" value="1"/>
</dbReference>
<dbReference type="Pfam" id="PF02801">
    <property type="entry name" value="Ketoacyl-synt_C"/>
    <property type="match status" value="1"/>
</dbReference>
<comment type="pathway">
    <text evidence="1 11">Lipid metabolism; fatty acid biosynthesis.</text>
</comment>
<keyword evidence="5 11" id="KW-0444">Lipid biosynthesis</keyword>
<dbReference type="NCBIfam" id="TIGR03150">
    <property type="entry name" value="fabF"/>
    <property type="match status" value="1"/>
</dbReference>
<dbReference type="GO" id="GO:0005829">
    <property type="term" value="C:cytosol"/>
    <property type="evidence" value="ECO:0007669"/>
    <property type="project" value="TreeGrafter"/>
</dbReference>
<comment type="catalytic activity">
    <reaction evidence="11">
        <text>(9Z)-hexadecenoyl-[ACP] + malonyl-[ACP] + H(+) = 3-oxo-(11Z)-octadecenoyl-[ACP] + holo-[ACP] + CO2</text>
        <dbReference type="Rhea" id="RHEA:55040"/>
        <dbReference type="Rhea" id="RHEA-COMP:9623"/>
        <dbReference type="Rhea" id="RHEA-COMP:9685"/>
        <dbReference type="Rhea" id="RHEA-COMP:10800"/>
        <dbReference type="Rhea" id="RHEA-COMP:14074"/>
        <dbReference type="ChEBI" id="CHEBI:15378"/>
        <dbReference type="ChEBI" id="CHEBI:16526"/>
        <dbReference type="ChEBI" id="CHEBI:64479"/>
        <dbReference type="ChEBI" id="CHEBI:78449"/>
        <dbReference type="ChEBI" id="CHEBI:83989"/>
        <dbReference type="ChEBI" id="CHEBI:138538"/>
        <dbReference type="EC" id="2.3.1.179"/>
    </reaction>
</comment>
<dbReference type="PROSITE" id="PS00606">
    <property type="entry name" value="KS3_1"/>
    <property type="match status" value="1"/>
</dbReference>
<evidence type="ECO:0000256" key="5">
    <source>
        <dbReference type="ARBA" id="ARBA00022516"/>
    </source>
</evidence>
<evidence type="ECO:0000256" key="10">
    <source>
        <dbReference type="ARBA" id="ARBA00023315"/>
    </source>
</evidence>